<dbReference type="Pfam" id="PF03401">
    <property type="entry name" value="TctC"/>
    <property type="match status" value="1"/>
</dbReference>
<dbReference type="PANTHER" id="PTHR42928:SF5">
    <property type="entry name" value="BLR1237 PROTEIN"/>
    <property type="match status" value="1"/>
</dbReference>
<organism evidence="3 4">
    <name type="scientific">Pseudolabrys taiwanensis</name>
    <dbReference type="NCBI Taxonomy" id="331696"/>
    <lineage>
        <taxon>Bacteria</taxon>
        <taxon>Pseudomonadati</taxon>
        <taxon>Pseudomonadota</taxon>
        <taxon>Alphaproteobacteria</taxon>
        <taxon>Hyphomicrobiales</taxon>
        <taxon>Xanthobacteraceae</taxon>
        <taxon>Pseudolabrys</taxon>
    </lineage>
</organism>
<name>A0A345ZVJ2_9HYPH</name>
<dbReference type="PIRSF" id="PIRSF017082">
    <property type="entry name" value="YflP"/>
    <property type="match status" value="1"/>
</dbReference>
<dbReference type="InterPro" id="IPR005064">
    <property type="entry name" value="BUG"/>
</dbReference>
<dbReference type="Proteomes" id="UP000254889">
    <property type="component" value="Chromosome"/>
</dbReference>
<evidence type="ECO:0000313" key="4">
    <source>
        <dbReference type="Proteomes" id="UP000254889"/>
    </source>
</evidence>
<reference evidence="3 4" key="1">
    <citation type="submission" date="2018-07" db="EMBL/GenBank/DDBJ databases">
        <authorList>
            <person name="Quirk P.G."/>
            <person name="Krulwich T.A."/>
        </authorList>
    </citation>
    <scope>NUCLEOTIDE SEQUENCE [LARGE SCALE GENOMIC DNA]</scope>
    <source>
        <strain evidence="3 4">CC-BB4</strain>
    </source>
</reference>
<dbReference type="SUPFAM" id="SSF53850">
    <property type="entry name" value="Periplasmic binding protein-like II"/>
    <property type="match status" value="1"/>
</dbReference>
<evidence type="ECO:0000313" key="3">
    <source>
        <dbReference type="EMBL" id="AXK80939.1"/>
    </source>
</evidence>
<keyword evidence="4" id="KW-1185">Reference proteome</keyword>
<dbReference type="KEGG" id="ptaw:DW352_10710"/>
<dbReference type="RefSeq" id="WP_115691071.1">
    <property type="nucleotide sequence ID" value="NZ_CP031417.1"/>
</dbReference>
<evidence type="ECO:0000256" key="2">
    <source>
        <dbReference type="SAM" id="SignalP"/>
    </source>
</evidence>
<evidence type="ECO:0000256" key="1">
    <source>
        <dbReference type="ARBA" id="ARBA00006987"/>
    </source>
</evidence>
<dbReference type="PROSITE" id="PS51318">
    <property type="entry name" value="TAT"/>
    <property type="match status" value="1"/>
</dbReference>
<dbReference type="InterPro" id="IPR006311">
    <property type="entry name" value="TAT_signal"/>
</dbReference>
<gene>
    <name evidence="3" type="ORF">DW352_10710</name>
</gene>
<dbReference type="CDD" id="cd13578">
    <property type="entry name" value="PBP2_Bug27"/>
    <property type="match status" value="1"/>
</dbReference>
<proteinExistence type="inferred from homology"/>
<feature type="chain" id="PRO_5016897835" evidence="2">
    <location>
        <begin position="26"/>
        <end position="323"/>
    </location>
</feature>
<dbReference type="Gene3D" id="3.40.190.10">
    <property type="entry name" value="Periplasmic binding protein-like II"/>
    <property type="match status" value="1"/>
</dbReference>
<dbReference type="InterPro" id="IPR042100">
    <property type="entry name" value="Bug_dom1"/>
</dbReference>
<accession>A0A345ZVJ2</accession>
<feature type="signal peptide" evidence="2">
    <location>
        <begin position="1"/>
        <end position="25"/>
    </location>
</feature>
<sequence>MNRRQFLTAAAALSSTALLPPFAYAQKYPTKPIRLIVPFGAGSTADVIARLIGNSVGADLGQTFIIENKPGAGGTLGAMEAARAPNDGYTLVLGTVASHAVGPLTMQNVNYDPIADFAPITLVADAPAIMVVHPSVPATNLAEFIAYVKKVGNLDYASAGTGTTTHLAGEALKLKAGINLTHVPYKAVGQAITDVVSGQVKMMIYQVPSVKPFVDDGRLKAIAVTTAKRIALMPNVPTIAETYPGFDFSAWFGVLAPAGTPKPILEQLHASILKAMGTPELKKSMEVQGLVASGIGPDQFAATMKSALPVWKEIIAATGTKAQ</sequence>
<dbReference type="OrthoDB" id="8443386at2"/>
<protein>
    <submittedName>
        <fullName evidence="3">Tripartite tricarboxylate transporter substrate binding protein</fullName>
    </submittedName>
</protein>
<dbReference type="Gene3D" id="3.40.190.150">
    <property type="entry name" value="Bordetella uptake gene, domain 1"/>
    <property type="match status" value="1"/>
</dbReference>
<dbReference type="PANTHER" id="PTHR42928">
    <property type="entry name" value="TRICARBOXYLATE-BINDING PROTEIN"/>
    <property type="match status" value="1"/>
</dbReference>
<keyword evidence="2" id="KW-0732">Signal</keyword>
<comment type="similarity">
    <text evidence="1">Belongs to the UPF0065 (bug) family.</text>
</comment>
<dbReference type="AlphaFoldDB" id="A0A345ZVJ2"/>
<dbReference type="EMBL" id="CP031417">
    <property type="protein sequence ID" value="AXK80939.1"/>
    <property type="molecule type" value="Genomic_DNA"/>
</dbReference>